<feature type="transmembrane region" description="Helical" evidence="10">
    <location>
        <begin position="12"/>
        <end position="33"/>
    </location>
</feature>
<evidence type="ECO:0000256" key="5">
    <source>
        <dbReference type="ARBA" id="ARBA00022692"/>
    </source>
</evidence>
<evidence type="ECO:0000256" key="2">
    <source>
        <dbReference type="ARBA" id="ARBA00012282"/>
    </source>
</evidence>
<organism evidence="12">
    <name type="scientific">Enterobacter cloacae</name>
    <dbReference type="NCBI Taxonomy" id="550"/>
    <lineage>
        <taxon>Bacteria</taxon>
        <taxon>Pseudomonadati</taxon>
        <taxon>Pseudomonadota</taxon>
        <taxon>Gammaproteobacteria</taxon>
        <taxon>Enterobacterales</taxon>
        <taxon>Enterobacteriaceae</taxon>
        <taxon>Enterobacter</taxon>
        <taxon>Enterobacter cloacae complex</taxon>
    </lineage>
</organism>
<dbReference type="SMART" id="SM00052">
    <property type="entry name" value="EAL"/>
    <property type="match status" value="1"/>
</dbReference>
<keyword evidence="3" id="KW-1003">Cell membrane</keyword>
<geneLocation type="plasmid" evidence="12">
    <name>pNRZ-28021</name>
</geneLocation>
<dbReference type="EC" id="3.1.4.52" evidence="2"/>
<feature type="transmembrane region" description="Helical" evidence="10">
    <location>
        <begin position="233"/>
        <end position="253"/>
    </location>
</feature>
<keyword evidence="12" id="KW-0614">Plasmid</keyword>
<dbReference type="AlphaFoldDB" id="A0A4P8GKG2"/>
<evidence type="ECO:0000259" key="11">
    <source>
        <dbReference type="PROSITE" id="PS50883"/>
    </source>
</evidence>
<dbReference type="InterPro" id="IPR024744">
    <property type="entry name" value="CSS-motif_dom"/>
</dbReference>
<accession>A0A4P8GKG2</accession>
<evidence type="ECO:0000256" key="3">
    <source>
        <dbReference type="ARBA" id="ARBA00022475"/>
    </source>
</evidence>
<evidence type="ECO:0000313" key="12">
    <source>
        <dbReference type="EMBL" id="QCO95808.1"/>
    </source>
</evidence>
<dbReference type="SUPFAM" id="SSF141868">
    <property type="entry name" value="EAL domain-like"/>
    <property type="match status" value="1"/>
</dbReference>
<comment type="catalytic activity">
    <reaction evidence="9">
        <text>3',3'-c-di-GMP + H2O = 5'-phosphoguanylyl(3'-&gt;5')guanosine + H(+)</text>
        <dbReference type="Rhea" id="RHEA:24902"/>
        <dbReference type="ChEBI" id="CHEBI:15377"/>
        <dbReference type="ChEBI" id="CHEBI:15378"/>
        <dbReference type="ChEBI" id="CHEBI:58754"/>
        <dbReference type="ChEBI" id="CHEBI:58805"/>
        <dbReference type="EC" id="3.1.4.52"/>
    </reaction>
</comment>
<dbReference type="InterPro" id="IPR050706">
    <property type="entry name" value="Cyclic-di-GMP_PDE-like"/>
</dbReference>
<evidence type="ECO:0000256" key="7">
    <source>
        <dbReference type="ARBA" id="ARBA00022989"/>
    </source>
</evidence>
<evidence type="ECO:0000256" key="1">
    <source>
        <dbReference type="ARBA" id="ARBA00004651"/>
    </source>
</evidence>
<proteinExistence type="predicted"/>
<keyword evidence="5 10" id="KW-0812">Transmembrane</keyword>
<dbReference type="InterPro" id="IPR035919">
    <property type="entry name" value="EAL_sf"/>
</dbReference>
<dbReference type="GO" id="GO:0005886">
    <property type="term" value="C:plasma membrane"/>
    <property type="evidence" value="ECO:0007669"/>
    <property type="project" value="UniProtKB-SubCell"/>
</dbReference>
<dbReference type="EMBL" id="MK471334">
    <property type="protein sequence ID" value="QCO95808.1"/>
    <property type="molecule type" value="Genomic_DNA"/>
</dbReference>
<keyword evidence="7 10" id="KW-1133">Transmembrane helix</keyword>
<evidence type="ECO:0000256" key="10">
    <source>
        <dbReference type="SAM" id="Phobius"/>
    </source>
</evidence>
<feature type="transmembrane region" description="Helical" evidence="10">
    <location>
        <begin position="207"/>
        <end position="227"/>
    </location>
</feature>
<protein>
    <recommendedName>
        <fullName evidence="2">cyclic-guanylate-specific phosphodiesterase</fullName>
        <ecNumber evidence="2">3.1.4.52</ecNumber>
    </recommendedName>
</protein>
<keyword evidence="8 10" id="KW-0472">Membrane</keyword>
<feature type="domain" description="EAL" evidence="11">
    <location>
        <begin position="255"/>
        <end position="509"/>
    </location>
</feature>
<reference evidence="12" key="1">
    <citation type="submission" date="2019-01" db="EMBL/GenBank/DDBJ databases">
        <title>Genetic and biochemical characterization of FRI-3, a novel variant of the Ambler class A carbapenemase FRI-1.</title>
        <authorList>
            <person name="Schauer J.M."/>
            <person name="Gatermann S.G."/>
            <person name="Pfennigwerth N.E."/>
        </authorList>
    </citation>
    <scope>NUCLEOTIDE SEQUENCE</scope>
    <source>
        <plasmid evidence="12">pNRZ-28021</plasmid>
    </source>
</reference>
<comment type="subcellular location">
    <subcellularLocation>
        <location evidence="1">Cell membrane</location>
        <topology evidence="1">Multi-pass membrane protein</topology>
    </subcellularLocation>
</comment>
<evidence type="ECO:0000256" key="6">
    <source>
        <dbReference type="ARBA" id="ARBA00022801"/>
    </source>
</evidence>
<dbReference type="Gene3D" id="3.20.20.450">
    <property type="entry name" value="EAL domain"/>
    <property type="match status" value="1"/>
</dbReference>
<keyword evidence="4" id="KW-0973">c-di-GMP</keyword>
<dbReference type="PANTHER" id="PTHR33121:SF71">
    <property type="entry name" value="OXYGEN SENSOR PROTEIN DOSP"/>
    <property type="match status" value="1"/>
</dbReference>
<dbReference type="CDD" id="cd01948">
    <property type="entry name" value="EAL"/>
    <property type="match status" value="1"/>
</dbReference>
<dbReference type="Pfam" id="PF12792">
    <property type="entry name" value="CSS-motif"/>
    <property type="match status" value="1"/>
</dbReference>
<sequence length="520" mass="58951">MPDNMKNLERSIWPFNALVFFVIFFSGLAFSYWKMESTLEQQTHNQLEQAVVRIEAILGHAKSATEKGAIYTGSACTDSVLSDLRAHVAAIPDVRSINLAKYNQIYCTTVYGSRYFDVDGKDYTQGKLLLLNGNELTPYRSLIVYRNLTSYGNSVLAGVDGYYLYNILKLIDSKSHFYIQVGNKFMGKDGIVITQPRVEKTISRHSSLYPFSVIADISQIYTLSTFLQYSWDSIALVIFFSVLTSFLMGRYVLYRKTLDARLHNAIKKAEISPWIQPIYDAEHEQIAGGEILLRWLENGKNFIAPDIFIKLAEENGTIKELTSTCFVNTAKELKEISIAGHTPLIICFNVSAWHFKNKDIISLCEFFSRYVSPYHFRIVLEVTEREIITDSLETQEVIQSLKERHIGLSLDDFGTGNANYSYVKLFSPNYLKIDKMFTLGVENDKTSQLVISNIINLGSKLGCSIIAEGVENESQKEMLKAMGVTHFQGYYFSMPVPLNEFKNMLEYTQAADDNAAQGNV</sequence>
<keyword evidence="6" id="KW-0378">Hydrolase</keyword>
<dbReference type="PANTHER" id="PTHR33121">
    <property type="entry name" value="CYCLIC DI-GMP PHOSPHODIESTERASE PDEF"/>
    <property type="match status" value="1"/>
</dbReference>
<dbReference type="Pfam" id="PF00563">
    <property type="entry name" value="EAL"/>
    <property type="match status" value="1"/>
</dbReference>
<name>A0A4P8GKG2_ENTCL</name>
<dbReference type="InterPro" id="IPR001633">
    <property type="entry name" value="EAL_dom"/>
</dbReference>
<dbReference type="PROSITE" id="PS50883">
    <property type="entry name" value="EAL"/>
    <property type="match status" value="1"/>
</dbReference>
<evidence type="ECO:0000256" key="9">
    <source>
        <dbReference type="ARBA" id="ARBA00034290"/>
    </source>
</evidence>
<dbReference type="GO" id="GO:0071111">
    <property type="term" value="F:cyclic-guanylate-specific phosphodiesterase activity"/>
    <property type="evidence" value="ECO:0007669"/>
    <property type="project" value="UniProtKB-EC"/>
</dbReference>
<evidence type="ECO:0000256" key="4">
    <source>
        <dbReference type="ARBA" id="ARBA00022636"/>
    </source>
</evidence>
<evidence type="ECO:0000256" key="8">
    <source>
        <dbReference type="ARBA" id="ARBA00023136"/>
    </source>
</evidence>